<keyword evidence="2" id="KW-1133">Transmembrane helix</keyword>
<dbReference type="GO" id="GO:0022857">
    <property type="term" value="F:transmembrane transporter activity"/>
    <property type="evidence" value="ECO:0007669"/>
    <property type="project" value="InterPro"/>
</dbReference>
<evidence type="ECO:0000256" key="1">
    <source>
        <dbReference type="SAM" id="MobiDB-lite"/>
    </source>
</evidence>
<dbReference type="EMBL" id="OU594944">
    <property type="protein sequence ID" value="CAG9287444.1"/>
    <property type="molecule type" value="Genomic_DNA"/>
</dbReference>
<dbReference type="PANTHER" id="PTHR23525:SF1">
    <property type="entry name" value="NODULIN-LIKE DOMAIN-CONTAINING PROTEIN"/>
    <property type="match status" value="1"/>
</dbReference>
<dbReference type="Proteomes" id="UP000836788">
    <property type="component" value="Chromosome 3"/>
</dbReference>
<dbReference type="AlphaFoldDB" id="A0A8J9SDM3"/>
<name>A0A8J9SDM3_PHATR</name>
<keyword evidence="2" id="KW-0812">Transmembrane</keyword>
<evidence type="ECO:0000256" key="2">
    <source>
        <dbReference type="SAM" id="Phobius"/>
    </source>
</evidence>
<feature type="region of interest" description="Disordered" evidence="1">
    <location>
        <begin position="1"/>
        <end position="38"/>
    </location>
</feature>
<feature type="transmembrane region" description="Helical" evidence="2">
    <location>
        <begin position="380"/>
        <end position="399"/>
    </location>
</feature>
<protein>
    <submittedName>
        <fullName evidence="3">Uncharacterized protein</fullName>
    </submittedName>
</protein>
<dbReference type="SUPFAM" id="SSF103473">
    <property type="entry name" value="MFS general substrate transporter"/>
    <property type="match status" value="1"/>
</dbReference>
<dbReference type="PANTHER" id="PTHR23525">
    <property type="entry name" value="TRANSPORTER, PUTATIVE-RELATED"/>
    <property type="match status" value="1"/>
</dbReference>
<organism evidence="3">
    <name type="scientific">Phaeodactylum tricornutum</name>
    <name type="common">Diatom</name>
    <dbReference type="NCBI Taxonomy" id="2850"/>
    <lineage>
        <taxon>Eukaryota</taxon>
        <taxon>Sar</taxon>
        <taxon>Stramenopiles</taxon>
        <taxon>Ochrophyta</taxon>
        <taxon>Bacillariophyta</taxon>
        <taxon>Bacillariophyceae</taxon>
        <taxon>Bacillariophycidae</taxon>
        <taxon>Naviculales</taxon>
        <taxon>Phaeodactylaceae</taxon>
        <taxon>Phaeodactylum</taxon>
    </lineage>
</organism>
<feature type="transmembrane region" description="Helical" evidence="2">
    <location>
        <begin position="152"/>
        <end position="173"/>
    </location>
</feature>
<feature type="transmembrane region" description="Helical" evidence="2">
    <location>
        <begin position="348"/>
        <end position="368"/>
    </location>
</feature>
<dbReference type="OMA" id="THFEESK"/>
<dbReference type="InterPro" id="IPR011701">
    <property type="entry name" value="MFS"/>
</dbReference>
<dbReference type="Gene3D" id="1.20.1250.20">
    <property type="entry name" value="MFS general substrate transporter like domains"/>
    <property type="match status" value="2"/>
</dbReference>
<feature type="transmembrane region" description="Helical" evidence="2">
    <location>
        <begin position="447"/>
        <end position="466"/>
    </location>
</feature>
<feature type="compositionally biased region" description="Low complexity" evidence="1">
    <location>
        <begin position="1"/>
        <end position="10"/>
    </location>
</feature>
<accession>A0A8J9SDM3</accession>
<feature type="transmembrane region" description="Helical" evidence="2">
    <location>
        <begin position="99"/>
        <end position="120"/>
    </location>
</feature>
<feature type="transmembrane region" description="Helical" evidence="2">
    <location>
        <begin position="194"/>
        <end position="214"/>
    </location>
</feature>
<feature type="transmembrane region" description="Helical" evidence="2">
    <location>
        <begin position="127"/>
        <end position="146"/>
    </location>
</feature>
<feature type="compositionally biased region" description="Pro residues" evidence="1">
    <location>
        <begin position="11"/>
        <end position="23"/>
    </location>
</feature>
<reference evidence="3" key="1">
    <citation type="submission" date="2022-02" db="EMBL/GenBank/DDBJ databases">
        <authorList>
            <person name="Giguere J D."/>
        </authorList>
    </citation>
    <scope>NUCLEOTIDE SEQUENCE</scope>
    <source>
        <strain evidence="3">CCAP 1055/1</strain>
    </source>
</reference>
<keyword evidence="2" id="KW-0472">Membrane</keyword>
<gene>
    <name evidence="3" type="ORF">PTTT1_LOCUS35550</name>
</gene>
<sequence length="540" mass="58449">MPPQETTEAPETPPCPLSPPVPCQPHDTSDDCLDDDDPVTDLDDIGNATVNSITREPPSRNVTLTLAYTAWAFAGRSIWQQSVLATWVFLLQGKLQDVGYVTAIMGISQLVVSIPAGFLADTYRRDTLLRTASAVGLLAIATTLLACHQRTFHCLVIALAVWGCCWGIANTALSALFADSIRDGERSYYFTQRSVLITLGNTTGPIVALVLFKLLGDHWTIQDCAAVMAVGQIVCFPAIVLLCFLSDDYIPTASDAVDPPDETEPARDAFLPAGTPANPVDTNQALTQPLLAVDTVHTPVPYVYGFLPPTRAVPILVALADILSGLGSGMSIRYFPIFFVQNLGLGPVHVQLLYITAPLLQANLMRLAQTLATQFGRCRVSVAFKCVGVAFMFLMIASYHWHLPTFLVCTLYILRTSCMNATSALTRSMLMDNVPPHERGKWSALESVNMFSWSGSAFVGGMVIGWGGILPLFIVTACGQLLATLPLVALFGYDVASPETNYNNNGVHWLGWMFSARSVSYIPDSDDDQSSYGSRQGVVV</sequence>
<dbReference type="InterPro" id="IPR036259">
    <property type="entry name" value="MFS_trans_sf"/>
</dbReference>
<proteinExistence type="predicted"/>
<dbReference type="Pfam" id="PF07690">
    <property type="entry name" value="MFS_1"/>
    <property type="match status" value="1"/>
</dbReference>
<evidence type="ECO:0000313" key="3">
    <source>
        <dbReference type="EMBL" id="CAG9287444.1"/>
    </source>
</evidence>
<feature type="transmembrane region" description="Helical" evidence="2">
    <location>
        <begin position="226"/>
        <end position="245"/>
    </location>
</feature>
<feature type="transmembrane region" description="Helical" evidence="2">
    <location>
        <begin position="315"/>
        <end position="336"/>
    </location>
</feature>